<feature type="domain" description="Ig-like" evidence="1">
    <location>
        <begin position="168"/>
        <end position="295"/>
    </location>
</feature>
<reference evidence="3" key="1">
    <citation type="journal article" date="2013" name="Stand. Genomic Sci.">
        <title>Complete genome sequence of the halophilic bacterium Spirochaeta africana type strain (Z-7692(T)) from the alkaline Lake Magadi in the East African Rift.</title>
        <authorList>
            <person name="Liolos K."/>
            <person name="Abt B."/>
            <person name="Scheuner C."/>
            <person name="Teshima H."/>
            <person name="Held B."/>
            <person name="Lapidus A."/>
            <person name="Nolan M."/>
            <person name="Lucas S."/>
            <person name="Deshpande S."/>
            <person name="Cheng J.F."/>
            <person name="Tapia R."/>
            <person name="Goodwin L.A."/>
            <person name="Pitluck S."/>
            <person name="Pagani I."/>
            <person name="Ivanova N."/>
            <person name="Mavromatis K."/>
            <person name="Mikhailova N."/>
            <person name="Huntemann M."/>
            <person name="Pati A."/>
            <person name="Chen A."/>
            <person name="Palaniappan K."/>
            <person name="Land M."/>
            <person name="Rohde M."/>
            <person name="Tindall B.J."/>
            <person name="Detter J.C."/>
            <person name="Goker M."/>
            <person name="Bristow J."/>
            <person name="Eisen J.A."/>
            <person name="Markowitz V."/>
            <person name="Hugenholtz P."/>
            <person name="Woyke T."/>
            <person name="Klenk H.P."/>
            <person name="Kyrpides N.C."/>
        </authorList>
    </citation>
    <scope>NUCLEOTIDE SEQUENCE</scope>
    <source>
        <strain evidence="3">ATCC 700263 / DSM 8902 / Z-7692</strain>
    </source>
</reference>
<dbReference type="PROSITE" id="PS50835">
    <property type="entry name" value="IG_LIKE"/>
    <property type="match status" value="1"/>
</dbReference>
<dbReference type="EMBL" id="CP003282">
    <property type="protein sequence ID" value="AFG36511.1"/>
    <property type="molecule type" value="Genomic_DNA"/>
</dbReference>
<dbReference type="CDD" id="cd09736">
    <property type="entry name" value="Csy2_I-F"/>
    <property type="match status" value="1"/>
</dbReference>
<keyword evidence="3" id="KW-1185">Reference proteome</keyword>
<proteinExistence type="predicted"/>
<dbReference type="Proteomes" id="UP000007383">
    <property type="component" value="Chromosome"/>
</dbReference>
<dbReference type="RefSeq" id="WP_014454508.1">
    <property type="nucleotide sequence ID" value="NC_017098.1"/>
</dbReference>
<dbReference type="InterPro" id="IPR007110">
    <property type="entry name" value="Ig-like_dom"/>
</dbReference>
<name>H9UG68_SPIAZ</name>
<evidence type="ECO:0000259" key="1">
    <source>
        <dbReference type="PROSITE" id="PS50835"/>
    </source>
</evidence>
<dbReference type="AlphaFoldDB" id="H9UG68"/>
<evidence type="ECO:0000313" key="2">
    <source>
        <dbReference type="EMBL" id="AFG36511.1"/>
    </source>
</evidence>
<accession>H9UG68</accession>
<sequence>MKRLLIIPHLIVQNANAQSSPYTLGFPAMTAFLGATHAFQRILSKQYPEFQVKSTGVVCHNMELRTHKGYGDFVHSVINTANPITKDGKRPSFIEEPKCSLDITLIMEVDGMPLGSEEHKFQKTASEVLDSKMRIAGGDILAYQPMIYQSVDSEDPVTLSRFKRLLMPGYVLVERRDLMIQEMQDGNDALDALLNCMKIDHSCEQSEDGTVEWQSKRKYPGWLVPVAVGYQGVSELGRVSRQRDPTVQHRFAEAIVTLGEFVMPYRLKKVDSLLWHYESDQEKGLYFCTQTNNQK</sequence>
<gene>
    <name evidence="2" type="ordered locus">Spiaf_0406</name>
</gene>
<dbReference type="NCBIfam" id="TIGR02565">
    <property type="entry name" value="cas_Csy2"/>
    <property type="match status" value="1"/>
</dbReference>
<dbReference type="InterPro" id="IPR013398">
    <property type="entry name" value="CRISPR-assoc_prot_Csy2"/>
</dbReference>
<organism evidence="2 3">
    <name type="scientific">Spirochaeta africana (strain ATCC 700263 / DSM 8902 / Z-7692)</name>
    <dbReference type="NCBI Taxonomy" id="889378"/>
    <lineage>
        <taxon>Bacteria</taxon>
        <taxon>Pseudomonadati</taxon>
        <taxon>Spirochaetota</taxon>
        <taxon>Spirochaetia</taxon>
        <taxon>Spirochaetales</taxon>
        <taxon>Spirochaetaceae</taxon>
        <taxon>Spirochaeta</taxon>
    </lineage>
</organism>
<protein>
    <submittedName>
        <fullName evidence="2">CRISPR type I-F/YPEST-associated protein Csy2</fullName>
    </submittedName>
</protein>
<dbReference type="OrthoDB" id="1550641at2"/>
<dbReference type="eggNOG" id="ENOG502Z9HE">
    <property type="taxonomic scope" value="Bacteria"/>
</dbReference>
<dbReference type="Pfam" id="PF09614">
    <property type="entry name" value="Cas_Csy2"/>
    <property type="match status" value="1"/>
</dbReference>
<dbReference type="STRING" id="889378.Spiaf_0406"/>
<dbReference type="HOGENOM" id="CLU_073578_0_0_12"/>
<evidence type="ECO:0000313" key="3">
    <source>
        <dbReference type="Proteomes" id="UP000007383"/>
    </source>
</evidence>
<dbReference type="KEGG" id="sfc:Spiaf_0406"/>